<accession>A0A2W4ZDF0</accession>
<feature type="signal peptide" evidence="2">
    <location>
        <begin position="1"/>
        <end position="17"/>
    </location>
</feature>
<sequence>MKILSAPLAAIALIGLAACSGNGATDNVAADNAVVETNLTTLDEPLANDATFGNDVVFGNDVAPPGDNALPEARGANTVDPVTNASAF</sequence>
<feature type="chain" id="PRO_5016130807" evidence="2">
    <location>
        <begin position="18"/>
        <end position="88"/>
    </location>
</feature>
<dbReference type="EMBL" id="QFNF01000003">
    <property type="protein sequence ID" value="PZO80344.1"/>
    <property type="molecule type" value="Genomic_DNA"/>
</dbReference>
<dbReference type="Proteomes" id="UP000248614">
    <property type="component" value="Unassembled WGS sequence"/>
</dbReference>
<dbReference type="PROSITE" id="PS51257">
    <property type="entry name" value="PROKAR_LIPOPROTEIN"/>
    <property type="match status" value="1"/>
</dbReference>
<evidence type="ECO:0000313" key="4">
    <source>
        <dbReference type="Proteomes" id="UP000248614"/>
    </source>
</evidence>
<feature type="region of interest" description="Disordered" evidence="1">
    <location>
        <begin position="63"/>
        <end position="88"/>
    </location>
</feature>
<proteinExistence type="predicted"/>
<evidence type="ECO:0000313" key="3">
    <source>
        <dbReference type="EMBL" id="PZO80344.1"/>
    </source>
</evidence>
<dbReference type="AlphaFoldDB" id="A0A2W4ZDF0"/>
<protein>
    <submittedName>
        <fullName evidence="3">Uncharacterized protein</fullName>
    </submittedName>
</protein>
<comment type="caution">
    <text evidence="3">The sequence shown here is derived from an EMBL/GenBank/DDBJ whole genome shotgun (WGS) entry which is preliminary data.</text>
</comment>
<gene>
    <name evidence="3" type="ORF">DI632_01980</name>
</gene>
<evidence type="ECO:0000256" key="1">
    <source>
        <dbReference type="SAM" id="MobiDB-lite"/>
    </source>
</evidence>
<keyword evidence="2" id="KW-0732">Signal</keyword>
<organism evidence="3 4">
    <name type="scientific">Sphingomonas hengshuiensis</name>
    <dbReference type="NCBI Taxonomy" id="1609977"/>
    <lineage>
        <taxon>Bacteria</taxon>
        <taxon>Pseudomonadati</taxon>
        <taxon>Pseudomonadota</taxon>
        <taxon>Alphaproteobacteria</taxon>
        <taxon>Sphingomonadales</taxon>
        <taxon>Sphingomonadaceae</taxon>
        <taxon>Sphingomonas</taxon>
    </lineage>
</organism>
<evidence type="ECO:0000256" key="2">
    <source>
        <dbReference type="SAM" id="SignalP"/>
    </source>
</evidence>
<reference evidence="3 4" key="1">
    <citation type="submission" date="2017-08" db="EMBL/GenBank/DDBJ databases">
        <title>Infants hospitalized years apart are colonized by the same room-sourced microbial strains.</title>
        <authorList>
            <person name="Brooks B."/>
            <person name="Olm M.R."/>
            <person name="Firek B.A."/>
            <person name="Baker R."/>
            <person name="Thomas B.C."/>
            <person name="Morowitz M.J."/>
            <person name="Banfield J.F."/>
        </authorList>
    </citation>
    <scope>NUCLEOTIDE SEQUENCE [LARGE SCALE GENOMIC DNA]</scope>
    <source>
        <strain evidence="3">S2_018_000_R3_110</strain>
    </source>
</reference>
<name>A0A2W4ZDF0_9SPHN</name>